<keyword evidence="4 11" id="KW-0378">Hydrolase</keyword>
<protein>
    <recommendedName>
        <fullName evidence="11">Imidazole glycerol phosphate synthase subunit HisH</fullName>
        <ecNumber evidence="11">4.3.2.10</ecNumber>
    </recommendedName>
    <alternativeName>
        <fullName evidence="11">IGP synthase glutaminase subunit</fullName>
        <ecNumber evidence="11">3.5.1.2</ecNumber>
    </alternativeName>
    <alternativeName>
        <fullName evidence="11">IGP synthase subunit HisH</fullName>
    </alternativeName>
    <alternativeName>
        <fullName evidence="11">ImGP synthase subunit HisH</fullName>
        <shortName evidence="11">IGPS subunit HisH</shortName>
    </alternativeName>
</protein>
<evidence type="ECO:0000313" key="15">
    <source>
        <dbReference type="EMBL" id="KJY51687.1"/>
    </source>
</evidence>
<reference evidence="15 16" key="1">
    <citation type="submission" date="2014-12" db="EMBL/GenBank/DDBJ databases">
        <title>Comparative genomics of the lactic acid bacteria isolated from the honey bee gut.</title>
        <authorList>
            <person name="Ellegaard K.M."/>
            <person name="Tamarit D."/>
            <person name="Javelind E."/>
            <person name="Olofsson T."/>
            <person name="Andersson S.G."/>
            <person name="Vasquez A."/>
        </authorList>
    </citation>
    <scope>NUCLEOTIDE SEQUENCE [LARGE SCALE GENOMIC DNA]</scope>
    <source>
        <strain evidence="15 16">Bin7</strain>
    </source>
</reference>
<keyword evidence="16" id="KW-1185">Reference proteome</keyword>
<dbReference type="Pfam" id="PF00117">
    <property type="entry name" value="GATase"/>
    <property type="match status" value="1"/>
</dbReference>
<proteinExistence type="inferred from homology"/>
<comment type="catalytic activity">
    <reaction evidence="10 11">
        <text>L-glutamine + H2O = L-glutamate + NH4(+)</text>
        <dbReference type="Rhea" id="RHEA:15889"/>
        <dbReference type="ChEBI" id="CHEBI:15377"/>
        <dbReference type="ChEBI" id="CHEBI:28938"/>
        <dbReference type="ChEBI" id="CHEBI:29985"/>
        <dbReference type="ChEBI" id="CHEBI:58359"/>
        <dbReference type="EC" id="3.5.1.2"/>
    </reaction>
</comment>
<keyword evidence="11" id="KW-0963">Cytoplasm</keyword>
<comment type="caution">
    <text evidence="15">The sequence shown here is derived from an EMBL/GenBank/DDBJ whole genome shotgun (WGS) entry which is preliminary data.</text>
</comment>
<feature type="active site" evidence="11 12">
    <location>
        <position position="226"/>
    </location>
</feature>
<name>A0A0F4KYI9_9BIFI</name>
<dbReference type="InterPro" id="IPR029062">
    <property type="entry name" value="Class_I_gatase-like"/>
</dbReference>
<evidence type="ECO:0000256" key="13">
    <source>
        <dbReference type="SAM" id="MobiDB-lite"/>
    </source>
</evidence>
<evidence type="ECO:0000256" key="10">
    <source>
        <dbReference type="ARBA" id="ARBA00049534"/>
    </source>
</evidence>
<evidence type="ECO:0000256" key="4">
    <source>
        <dbReference type="ARBA" id="ARBA00022801"/>
    </source>
</evidence>
<dbReference type="InterPro" id="IPR017926">
    <property type="entry name" value="GATASE"/>
</dbReference>
<dbReference type="EMBL" id="JWMF01000004">
    <property type="protein sequence ID" value="KJY51687.1"/>
    <property type="molecule type" value="Genomic_DNA"/>
</dbReference>
<dbReference type="HAMAP" id="MF_00278">
    <property type="entry name" value="HisH"/>
    <property type="match status" value="1"/>
</dbReference>
<dbReference type="SUPFAM" id="SSF52317">
    <property type="entry name" value="Class I glutamine amidotransferase-like"/>
    <property type="match status" value="1"/>
</dbReference>
<comment type="catalytic activity">
    <reaction evidence="9 11">
        <text>5-[(5-phospho-1-deoxy-D-ribulos-1-ylimino)methylamino]-1-(5-phospho-beta-D-ribosyl)imidazole-4-carboxamide + L-glutamine = D-erythro-1-(imidazol-4-yl)glycerol 3-phosphate + 5-amino-1-(5-phospho-beta-D-ribosyl)imidazole-4-carboxamide + L-glutamate + H(+)</text>
        <dbReference type="Rhea" id="RHEA:24793"/>
        <dbReference type="ChEBI" id="CHEBI:15378"/>
        <dbReference type="ChEBI" id="CHEBI:29985"/>
        <dbReference type="ChEBI" id="CHEBI:58278"/>
        <dbReference type="ChEBI" id="CHEBI:58359"/>
        <dbReference type="ChEBI" id="CHEBI:58475"/>
        <dbReference type="ChEBI" id="CHEBI:58525"/>
        <dbReference type="EC" id="4.3.2.10"/>
    </reaction>
</comment>
<dbReference type="UniPathway" id="UPA00031">
    <property type="reaction ID" value="UER00010"/>
</dbReference>
<dbReference type="AlphaFoldDB" id="A0A0F4KYI9"/>
<dbReference type="EC" id="3.5.1.2" evidence="11"/>
<dbReference type="RefSeq" id="WP_045935174.1">
    <property type="nucleotide sequence ID" value="NZ_KQ033885.1"/>
</dbReference>
<comment type="function">
    <text evidence="8 11">IGPS catalyzes the conversion of PRFAR and glutamine to IGP, AICAR and glutamate. The HisH subunit catalyzes the hydrolysis of glutamine to glutamate and ammonia as part of the synthesis of IGP and AICAR. The resulting ammonia molecule is channeled to the active site of HisF.</text>
</comment>
<comment type="subcellular location">
    <subcellularLocation>
        <location evidence="11">Cytoplasm</location>
    </subcellularLocation>
</comment>
<evidence type="ECO:0000256" key="11">
    <source>
        <dbReference type="HAMAP-Rule" id="MF_00278"/>
    </source>
</evidence>
<evidence type="ECO:0000256" key="5">
    <source>
        <dbReference type="ARBA" id="ARBA00022962"/>
    </source>
</evidence>
<dbReference type="GO" id="GO:0004359">
    <property type="term" value="F:glutaminase activity"/>
    <property type="evidence" value="ECO:0007669"/>
    <property type="project" value="UniProtKB-EC"/>
</dbReference>
<dbReference type="NCBIfam" id="TIGR01855">
    <property type="entry name" value="IMP_synth_hisH"/>
    <property type="match status" value="1"/>
</dbReference>
<dbReference type="PATRIC" id="fig|1684.5.peg.525"/>
<dbReference type="GO" id="GO:0005737">
    <property type="term" value="C:cytoplasm"/>
    <property type="evidence" value="ECO:0007669"/>
    <property type="project" value="UniProtKB-SubCell"/>
</dbReference>
<feature type="region of interest" description="Disordered" evidence="13">
    <location>
        <begin position="175"/>
        <end position="194"/>
    </location>
</feature>
<evidence type="ECO:0000256" key="9">
    <source>
        <dbReference type="ARBA" id="ARBA00047838"/>
    </source>
</evidence>
<dbReference type="EC" id="4.3.2.10" evidence="11"/>
<comment type="pathway">
    <text evidence="1 11">Amino-acid biosynthesis; L-histidine biosynthesis; L-histidine from 5-phospho-alpha-D-ribose 1-diphosphate: step 5/9.</text>
</comment>
<evidence type="ECO:0000256" key="1">
    <source>
        <dbReference type="ARBA" id="ARBA00005091"/>
    </source>
</evidence>
<dbReference type="PIRSF" id="PIRSF000495">
    <property type="entry name" value="Amidotransf_hisH"/>
    <property type="match status" value="1"/>
</dbReference>
<evidence type="ECO:0000256" key="6">
    <source>
        <dbReference type="ARBA" id="ARBA00023102"/>
    </source>
</evidence>
<dbReference type="PANTHER" id="PTHR42701">
    <property type="entry name" value="IMIDAZOLE GLYCEROL PHOSPHATE SYNTHASE SUBUNIT HISH"/>
    <property type="match status" value="1"/>
</dbReference>
<gene>
    <name evidence="11 15" type="primary">hisH</name>
    <name evidence="15" type="ORF">JF70_05000</name>
</gene>
<organism evidence="15 16">
    <name type="scientific">Bifidobacterium mellis</name>
    <dbReference type="NCBI Taxonomy" id="1293823"/>
    <lineage>
        <taxon>Bacteria</taxon>
        <taxon>Bacillati</taxon>
        <taxon>Actinomycetota</taxon>
        <taxon>Actinomycetes</taxon>
        <taxon>Bifidobacteriales</taxon>
        <taxon>Bifidobacteriaceae</taxon>
        <taxon>Bifidobacterium</taxon>
    </lineage>
</organism>
<dbReference type="PROSITE" id="PS51273">
    <property type="entry name" value="GATASE_TYPE_1"/>
    <property type="match status" value="1"/>
</dbReference>
<evidence type="ECO:0000256" key="2">
    <source>
        <dbReference type="ARBA" id="ARBA00011152"/>
    </source>
</evidence>
<evidence type="ECO:0000256" key="7">
    <source>
        <dbReference type="ARBA" id="ARBA00023239"/>
    </source>
</evidence>
<feature type="domain" description="Glutamine amidotransferase" evidence="14">
    <location>
        <begin position="6"/>
        <end position="166"/>
    </location>
</feature>
<evidence type="ECO:0000313" key="16">
    <source>
        <dbReference type="Proteomes" id="UP000033567"/>
    </source>
</evidence>
<evidence type="ECO:0000259" key="14">
    <source>
        <dbReference type="Pfam" id="PF00117"/>
    </source>
</evidence>
<accession>A0A0F4KYI9</accession>
<dbReference type="Proteomes" id="UP000033567">
    <property type="component" value="Unassembled WGS sequence"/>
</dbReference>
<dbReference type="GO" id="GO:0000107">
    <property type="term" value="F:imidazoleglycerol-phosphate synthase activity"/>
    <property type="evidence" value="ECO:0007669"/>
    <property type="project" value="UniProtKB-UniRule"/>
</dbReference>
<dbReference type="GO" id="GO:0000105">
    <property type="term" value="P:L-histidine biosynthetic process"/>
    <property type="evidence" value="ECO:0007669"/>
    <property type="project" value="UniProtKB-UniRule"/>
</dbReference>
<dbReference type="InterPro" id="IPR010139">
    <property type="entry name" value="Imidazole-glycPsynth_HisH"/>
</dbReference>
<dbReference type="GO" id="GO:0016829">
    <property type="term" value="F:lyase activity"/>
    <property type="evidence" value="ECO:0007669"/>
    <property type="project" value="UniProtKB-KW"/>
</dbReference>
<feature type="active site" description="Nucleophile" evidence="11 12">
    <location>
        <position position="81"/>
    </location>
</feature>
<sequence length="257" mass="27286">MTRIQVLDYGFGNVRSMVHALSQLGVDAQISADPDLAMKADGLVIPGVGAYGACMAGLRAVGGDRIILDRLAQGLPVLGVCIGLQVMFQFGDEDGRSEPGLDLIPGRVTKLDADVVPHMGWDHVQAPQGTRLLAGVQDQRFYFVHSYAAMAAQGDDRVSGTQPNLCLRVSAFKEHGDSRPGSFRPGSDKTSQGASFGEPLVTWATYGRSRFVAAYECGPLSATQFHPEKSGQAGARLLTNWVRALPGASGLPCEKGE</sequence>
<keyword evidence="6 11" id="KW-0368">Histidine biosynthesis</keyword>
<dbReference type="Gene3D" id="3.40.50.880">
    <property type="match status" value="2"/>
</dbReference>
<evidence type="ECO:0000256" key="12">
    <source>
        <dbReference type="PIRSR" id="PIRSR000495-1"/>
    </source>
</evidence>
<comment type="subunit">
    <text evidence="2 11">Heterodimer of HisH and HisF.</text>
</comment>
<evidence type="ECO:0000256" key="3">
    <source>
        <dbReference type="ARBA" id="ARBA00022605"/>
    </source>
</evidence>
<feature type="active site" evidence="11 12">
    <location>
        <position position="228"/>
    </location>
</feature>
<evidence type="ECO:0000256" key="8">
    <source>
        <dbReference type="ARBA" id="ARBA00025299"/>
    </source>
</evidence>
<keyword evidence="5 11" id="KW-0315">Glutamine amidotransferase</keyword>
<keyword evidence="7 11" id="KW-0456">Lyase</keyword>
<dbReference type="PANTHER" id="PTHR42701:SF1">
    <property type="entry name" value="IMIDAZOLE GLYCEROL PHOSPHATE SYNTHASE SUBUNIT HISH"/>
    <property type="match status" value="1"/>
</dbReference>
<keyword evidence="3 11" id="KW-0028">Amino-acid biosynthesis</keyword>